<dbReference type="PANTHER" id="PTHR30563">
    <property type="entry name" value="DNA RECOMBINATION PROTEIN RMUC"/>
    <property type="match status" value="1"/>
</dbReference>
<dbReference type="PANTHER" id="PTHR30563:SF0">
    <property type="entry name" value="DNA RECOMBINATION PROTEIN RMUC"/>
    <property type="match status" value="1"/>
</dbReference>
<dbReference type="GO" id="GO:0006310">
    <property type="term" value="P:DNA recombination"/>
    <property type="evidence" value="ECO:0007669"/>
    <property type="project" value="UniProtKB-KW"/>
</dbReference>
<organism evidence="6 7">
    <name type="scientific">Candidatus Saccharicenans subterraneus</name>
    <dbReference type="NCBI Taxonomy" id="2508984"/>
    <lineage>
        <taxon>Bacteria</taxon>
        <taxon>Candidatus Aminicenantota</taxon>
        <taxon>Candidatus Aminicenantia</taxon>
        <taxon>Candidatus Aminicenantales</taxon>
        <taxon>Candidatus Saccharicenantaceae</taxon>
        <taxon>Candidatus Saccharicenans</taxon>
    </lineage>
</organism>
<name>A0A3E2BM55_9BACT</name>
<evidence type="ECO:0000256" key="5">
    <source>
        <dbReference type="SAM" id="Coils"/>
    </source>
</evidence>
<dbReference type="InterPro" id="IPR003798">
    <property type="entry name" value="DNA_recombination_RmuC"/>
</dbReference>
<dbReference type="EMBL" id="QUAH01000006">
    <property type="protein sequence ID" value="RFT15833.1"/>
    <property type="molecule type" value="Genomic_DNA"/>
</dbReference>
<feature type="coiled-coil region" evidence="5">
    <location>
        <begin position="26"/>
        <end position="58"/>
    </location>
</feature>
<evidence type="ECO:0000256" key="1">
    <source>
        <dbReference type="ARBA" id="ARBA00003416"/>
    </source>
</evidence>
<evidence type="ECO:0000313" key="7">
    <source>
        <dbReference type="Proteomes" id="UP000257323"/>
    </source>
</evidence>
<dbReference type="Pfam" id="PF02646">
    <property type="entry name" value="RmuC"/>
    <property type="match status" value="1"/>
</dbReference>
<keyword evidence="3 5" id="KW-0175">Coiled coil</keyword>
<evidence type="ECO:0000256" key="4">
    <source>
        <dbReference type="ARBA" id="ARBA00023172"/>
    </source>
</evidence>
<dbReference type="Proteomes" id="UP000257323">
    <property type="component" value="Unassembled WGS sequence"/>
</dbReference>
<dbReference type="AlphaFoldDB" id="A0A3E2BM55"/>
<comment type="similarity">
    <text evidence="2">Belongs to the RmuC family.</text>
</comment>
<reference evidence="6 7" key="1">
    <citation type="submission" date="2018-08" db="EMBL/GenBank/DDBJ databases">
        <title>Genome analysis of the thermophilic bacterium of the candidate phylum Aminicenantes from deep subsurface aquifer revealed its physiology and ecological role.</title>
        <authorList>
            <person name="Kadnikov V.V."/>
            <person name="Mardanov A.V."/>
            <person name="Beletsky A.V."/>
            <person name="Karnachuk O.V."/>
            <person name="Ravin N.V."/>
        </authorList>
    </citation>
    <scope>NUCLEOTIDE SEQUENCE [LARGE SCALE GENOMIC DNA]</scope>
    <source>
        <strain evidence="6">BY38</strain>
    </source>
</reference>
<evidence type="ECO:0000256" key="3">
    <source>
        <dbReference type="ARBA" id="ARBA00023054"/>
    </source>
</evidence>
<gene>
    <name evidence="6" type="ORF">OP8BY_2231</name>
</gene>
<accession>A0A3E2BM55</accession>
<protein>
    <submittedName>
        <fullName evidence="6">DNA recombination protein RmuC</fullName>
    </submittedName>
</protein>
<comment type="function">
    <text evidence="1">Involved in DNA recombination.</text>
</comment>
<comment type="caution">
    <text evidence="6">The sequence shown here is derived from an EMBL/GenBank/DDBJ whole genome shotgun (WGS) entry which is preliminary data.</text>
</comment>
<proteinExistence type="inferred from homology"/>
<sequence>MEFVIAFVLGAIFGALLVLLVNHLQKQRARELAQELVNQTQQQKMQELEMLLGRVKDAFGSLSMDALKRNTEEFLKVANEVLGRQTKTGELELEGKKKLIDQTLEGMKADLLRVQTLITEFEKDRAAKFGQLESHLSQAMEQTKRLQETTEQLRRALAGSKQRGQWGERMAEDILRLMGFVEGINYEKQQALDSGQNRPDFTFYLPQERKINMDVKFPLDNYLKYLEAQGENEKENFKRLFLRDVRERIKEVTGRDYIDPGENTLDYVLVFIPNEQVYAFINEHDRGLLDEALQKKVILCSPITLYAVLAIIRQAMENFNLQNTAGQIMKLLESFYKQWQMFVKSLEKMGKKIYEAQQEYESLSTVRKNQLEKPLRQIESLKKQVGPGFMEGEALLIEAEMVEGEVTADGQPGPDENSGAKEK</sequence>
<evidence type="ECO:0000256" key="2">
    <source>
        <dbReference type="ARBA" id="ARBA00009840"/>
    </source>
</evidence>
<keyword evidence="4" id="KW-0233">DNA recombination</keyword>
<evidence type="ECO:0000313" key="6">
    <source>
        <dbReference type="EMBL" id="RFT15833.1"/>
    </source>
</evidence>